<evidence type="ECO:0000313" key="2">
    <source>
        <dbReference type="Proteomes" id="UP001482620"/>
    </source>
</evidence>
<dbReference type="Proteomes" id="UP001482620">
    <property type="component" value="Unassembled WGS sequence"/>
</dbReference>
<reference evidence="1 2" key="1">
    <citation type="submission" date="2021-06" db="EMBL/GenBank/DDBJ databases">
        <authorList>
            <person name="Palmer J.M."/>
        </authorList>
    </citation>
    <scope>NUCLEOTIDE SEQUENCE [LARGE SCALE GENOMIC DNA]</scope>
    <source>
        <strain evidence="2">if_2019</strain>
        <tissue evidence="1">Muscle</tissue>
    </source>
</reference>
<gene>
    <name evidence="1" type="ORF">ILYODFUR_034800</name>
</gene>
<proteinExistence type="predicted"/>
<dbReference type="EMBL" id="JAHRIQ010064320">
    <property type="protein sequence ID" value="MEQ2242329.1"/>
    <property type="molecule type" value="Genomic_DNA"/>
</dbReference>
<organism evidence="1 2">
    <name type="scientific">Ilyodon furcidens</name>
    <name type="common">goldbreast splitfin</name>
    <dbReference type="NCBI Taxonomy" id="33524"/>
    <lineage>
        <taxon>Eukaryota</taxon>
        <taxon>Metazoa</taxon>
        <taxon>Chordata</taxon>
        <taxon>Craniata</taxon>
        <taxon>Vertebrata</taxon>
        <taxon>Euteleostomi</taxon>
        <taxon>Actinopterygii</taxon>
        <taxon>Neopterygii</taxon>
        <taxon>Teleostei</taxon>
        <taxon>Neoteleostei</taxon>
        <taxon>Acanthomorphata</taxon>
        <taxon>Ovalentaria</taxon>
        <taxon>Atherinomorphae</taxon>
        <taxon>Cyprinodontiformes</taxon>
        <taxon>Goodeidae</taxon>
        <taxon>Ilyodon</taxon>
    </lineage>
</organism>
<keyword evidence="2" id="KW-1185">Reference proteome</keyword>
<name>A0ABV0UAU9_9TELE</name>
<sequence length="103" mass="11658">MEICIWFWWKSVPGSDGCFSLVLIEFGPGSDTGLYLVLMEVFSWYLLDHVLLNIGPFARCWMPTGLPAVLAILYPRTVCYYKSQRPLRLIGRGVAALMPQSTI</sequence>
<evidence type="ECO:0000313" key="1">
    <source>
        <dbReference type="EMBL" id="MEQ2242329.1"/>
    </source>
</evidence>
<accession>A0ABV0UAU9</accession>
<protein>
    <submittedName>
        <fullName evidence="1">Uncharacterized protein</fullName>
    </submittedName>
</protein>
<comment type="caution">
    <text evidence="1">The sequence shown here is derived from an EMBL/GenBank/DDBJ whole genome shotgun (WGS) entry which is preliminary data.</text>
</comment>